<dbReference type="EMBL" id="HG792111">
    <property type="protein sequence ID" value="CDK13008.1"/>
    <property type="molecule type" value="Genomic_DNA"/>
</dbReference>
<dbReference type="InterPro" id="IPR001091">
    <property type="entry name" value="RM_Methyltransferase"/>
</dbReference>
<reference evidence="5" key="1">
    <citation type="journal article" date="2013" name="Nucleic Acids Res.">
        <title>The complex methylome of the human gastric pathogen Helicobacter pylori.</title>
        <authorList>
            <person name="Krebes J."/>
            <person name="Morgan R.D."/>
            <person name="Bunk B."/>
            <person name="Sproeer C."/>
            <person name="Luong K."/>
            <person name="Parusel R."/>
            <person name="Anton B.P."/>
            <person name="Koenig C."/>
            <person name="Josenhans C."/>
            <person name="Overmann J."/>
            <person name="Roberts R.J."/>
            <person name="Korlach J."/>
            <person name="Suerbaum S."/>
        </authorList>
    </citation>
    <scope>NUCLEOTIDE SEQUENCE</scope>
    <source>
        <strain evidence="5">26695</strain>
    </source>
</reference>
<comment type="similarity">
    <text evidence="1">Belongs to the N(4)/N(6)-methyltransferase family.</text>
</comment>
<dbReference type="Gene3D" id="3.40.50.150">
    <property type="entry name" value="Vaccinia Virus protein VP39"/>
    <property type="match status" value="1"/>
</dbReference>
<name>V6CKT4_HELPY</name>
<gene>
    <name evidence="5" type="primary">HP1369-HP1370</name>
</gene>
<sequence length="809" mass="94121">MKTNEAQFYEVLENLFIGVKIEDKQESLLDPTPKAVKNGMLNLLKAKSQYYQSKKQELEKLINLKCQNNNDLKEELFDKLYSFFKRYLSANGGIYFNDTPLYDSLYTKSDYEKCSLKKDTALFYKTKDLYYVKSETIYKDFCFELEDILFNFDASLLESKKYNEKVDLVFNLKDTDKKTNTLNFSVTLSSKGNQTKISEILKECFNQSVKLDEEILKKAFGKFKKQGSMDYFIHKNALGFLKEQLDLYLFEYLFKEMTAFDAKRLNEINTIKEVALEVVSLVSEFENELCKIWNKPRFVLNSHFIVSLDQLKAKNYDLNKITNHPNYPKQVKEWQDLNLKITDNFLENEFLPLDTIYFKDLEEEVTNLFNEDEINGTLIKSENYQALNSLKNRYKEAIDCIYIDPPYNTQNNEFIYADNFKRSSWLSMMENRLELARKLLNDKGAMFVSIDDNEQAYLKVLMDEVFNGGGVDNFVASISWKQFHSVKNDAANFSKNIEYILCYCKNFSKNLISNEPFDKSNLYKLKDENGFYKLDPVWAKSGNNFSPYTFLNGKTWSPPSGTFWRYSIGTLKDMEQNNRIVFNGKNPMAKRYLSEVAEGRKSSTFWDGSEVGYNLNGDAEIKQLFNGNKVFNNPKPEALLQRILEISTKENDLVLDFFAGSGTTCAVAHKMKRKYIGIEMGEHFESVILPRLKKVIGGFKSGAAKEFDGGGVIKVYELESYEEILRKIKYEDNDKPLAYDEQYSDLVERKNESYTLNIEALEKMGVDIKETLENLWGVGVEFFNEKVVKFKGNDKEVEILKALKEALIW</sequence>
<evidence type="ECO:0000259" key="4">
    <source>
        <dbReference type="Pfam" id="PF01555"/>
    </source>
</evidence>
<dbReference type="InterPro" id="IPR029063">
    <property type="entry name" value="SAM-dependent_MTases_sf"/>
</dbReference>
<evidence type="ECO:0000256" key="2">
    <source>
        <dbReference type="ARBA" id="ARBA00022603"/>
    </source>
</evidence>
<dbReference type="PRINTS" id="PR00508">
    <property type="entry name" value="S21N4MTFRASE"/>
</dbReference>
<dbReference type="Pfam" id="PF01555">
    <property type="entry name" value="N6_N4_Mtase"/>
    <property type="match status" value="1"/>
</dbReference>
<dbReference type="PROSITE" id="PS00092">
    <property type="entry name" value="N6_MTASE"/>
    <property type="match status" value="1"/>
</dbReference>
<dbReference type="GO" id="GO:0003677">
    <property type="term" value="F:DNA binding"/>
    <property type="evidence" value="ECO:0007669"/>
    <property type="project" value="InterPro"/>
</dbReference>
<dbReference type="SUPFAM" id="SSF53335">
    <property type="entry name" value="S-adenosyl-L-methionine-dependent methyltransferases"/>
    <property type="match status" value="1"/>
</dbReference>
<dbReference type="InterPro" id="IPR002941">
    <property type="entry name" value="DNA_methylase_N4/N6"/>
</dbReference>
<accession>V6CKT4</accession>
<dbReference type="GO" id="GO:0032259">
    <property type="term" value="P:methylation"/>
    <property type="evidence" value="ECO:0007669"/>
    <property type="project" value="UniProtKB-KW"/>
</dbReference>
<organism evidence="5">
    <name type="scientific">Helicobacter pylori (strain ATCC 700392 / 26695)</name>
    <name type="common">Campylobacter pylori</name>
    <dbReference type="NCBI Taxonomy" id="85962"/>
    <lineage>
        <taxon>Bacteria</taxon>
        <taxon>Pseudomonadati</taxon>
        <taxon>Campylobacterota</taxon>
        <taxon>Epsilonproteobacteria</taxon>
        <taxon>Campylobacterales</taxon>
        <taxon>Helicobacteraceae</taxon>
        <taxon>Helicobacter</taxon>
    </lineage>
</organism>
<dbReference type="GO" id="GO:0008170">
    <property type="term" value="F:N-methyltransferase activity"/>
    <property type="evidence" value="ECO:0007669"/>
    <property type="project" value="InterPro"/>
</dbReference>
<keyword evidence="3" id="KW-0808">Transferase</keyword>
<dbReference type="AlphaFoldDB" id="V6CKT4"/>
<evidence type="ECO:0000313" key="5">
    <source>
        <dbReference type="EMBL" id="CDK13008.1"/>
    </source>
</evidence>
<proteinExistence type="inferred from homology"/>
<evidence type="ECO:0000256" key="3">
    <source>
        <dbReference type="ARBA" id="ARBA00022679"/>
    </source>
</evidence>
<dbReference type="PANTHER" id="PTHR13370">
    <property type="entry name" value="RNA METHYLASE-RELATED"/>
    <property type="match status" value="1"/>
</dbReference>
<protein>
    <submittedName>
        <fullName evidence="5">Type III MTase</fullName>
    </submittedName>
</protein>
<dbReference type="InterPro" id="IPR002052">
    <property type="entry name" value="DNA_methylase_N6_adenine_CS"/>
</dbReference>
<keyword evidence="2" id="KW-0489">Methyltransferase</keyword>
<feature type="domain" description="DNA methylase N-4/N-6" evidence="4">
    <location>
        <begin position="398"/>
        <end position="686"/>
    </location>
</feature>
<dbReference type="PANTHER" id="PTHR13370:SF3">
    <property type="entry name" value="TRNA (GUANINE(10)-N2)-METHYLTRANSFERASE HOMOLOG"/>
    <property type="match status" value="1"/>
</dbReference>
<evidence type="ECO:0000256" key="1">
    <source>
        <dbReference type="ARBA" id="ARBA00006594"/>
    </source>
</evidence>
<dbReference type="FunFam" id="3.40.50.150:FF:000842">
    <property type="entry name" value="Methyltransferase"/>
    <property type="match status" value="1"/>
</dbReference>